<feature type="domain" description="SURP motif" evidence="3">
    <location>
        <begin position="223"/>
        <end position="271"/>
    </location>
</feature>
<keyword evidence="5" id="KW-1185">Reference proteome</keyword>
<dbReference type="PROSITE" id="PS50128">
    <property type="entry name" value="SURP"/>
    <property type="match status" value="1"/>
</dbReference>
<feature type="compositionally biased region" description="Pro residues" evidence="2">
    <location>
        <begin position="27"/>
        <end position="37"/>
    </location>
</feature>
<evidence type="ECO:0000256" key="1">
    <source>
        <dbReference type="ARBA" id="ARBA00022664"/>
    </source>
</evidence>
<dbReference type="GO" id="GO:0003723">
    <property type="term" value="F:RNA binding"/>
    <property type="evidence" value="ECO:0007669"/>
    <property type="project" value="InterPro"/>
</dbReference>
<dbReference type="InterPro" id="IPR000061">
    <property type="entry name" value="Surp"/>
</dbReference>
<protein>
    <recommendedName>
        <fullName evidence="3">SURP motif domain-containing protein</fullName>
    </recommendedName>
</protein>
<comment type="caution">
    <text evidence="4">The sequence shown here is derived from an EMBL/GenBank/DDBJ whole genome shotgun (WGS) entry which is preliminary data.</text>
</comment>
<dbReference type="InterPro" id="IPR035967">
    <property type="entry name" value="SWAP/Surp_sf"/>
</dbReference>
<gene>
    <name evidence="4" type="ORF">HUJ06_005705</name>
</gene>
<dbReference type="EMBL" id="DUZY01000004">
    <property type="protein sequence ID" value="DAD35065.1"/>
    <property type="molecule type" value="Genomic_DNA"/>
</dbReference>
<dbReference type="SUPFAM" id="SSF109905">
    <property type="entry name" value="Surp module (SWAP domain)"/>
    <property type="match status" value="1"/>
</dbReference>
<proteinExistence type="predicted"/>
<evidence type="ECO:0000256" key="2">
    <source>
        <dbReference type="SAM" id="MobiDB-lite"/>
    </source>
</evidence>
<feature type="region of interest" description="Disordered" evidence="2">
    <location>
        <begin position="20"/>
        <end position="44"/>
    </location>
</feature>
<feature type="compositionally biased region" description="Polar residues" evidence="2">
    <location>
        <begin position="168"/>
        <end position="181"/>
    </location>
</feature>
<keyword evidence="1" id="KW-0507">mRNA processing</keyword>
<accession>A0A822YVC8</accession>
<evidence type="ECO:0000259" key="3">
    <source>
        <dbReference type="PROSITE" id="PS50128"/>
    </source>
</evidence>
<dbReference type="Pfam" id="PF01805">
    <property type="entry name" value="Surp"/>
    <property type="match status" value="1"/>
</dbReference>
<evidence type="ECO:0000313" key="4">
    <source>
        <dbReference type="EMBL" id="DAD35065.1"/>
    </source>
</evidence>
<dbReference type="AlphaFoldDB" id="A0A822YVC8"/>
<dbReference type="Gene3D" id="1.10.10.790">
    <property type="entry name" value="Surp module"/>
    <property type="match status" value="1"/>
</dbReference>
<reference evidence="4 5" key="1">
    <citation type="journal article" date="2020" name="Mol. Biol. Evol.">
        <title>Distinct Expression and Methylation Patterns for Genes with Different Fates following a Single Whole-Genome Duplication in Flowering Plants.</title>
        <authorList>
            <person name="Shi T."/>
            <person name="Rahmani R.S."/>
            <person name="Gugger P.F."/>
            <person name="Wang M."/>
            <person name="Li H."/>
            <person name="Zhang Y."/>
            <person name="Li Z."/>
            <person name="Wang Q."/>
            <person name="Van de Peer Y."/>
            <person name="Marchal K."/>
            <person name="Chen J."/>
        </authorList>
    </citation>
    <scope>NUCLEOTIDE SEQUENCE [LARGE SCALE GENOMIC DNA]</scope>
    <source>
        <tissue evidence="4">Leaf</tissue>
    </source>
</reference>
<organism evidence="4 5">
    <name type="scientific">Nelumbo nucifera</name>
    <name type="common">Sacred lotus</name>
    <dbReference type="NCBI Taxonomy" id="4432"/>
    <lineage>
        <taxon>Eukaryota</taxon>
        <taxon>Viridiplantae</taxon>
        <taxon>Streptophyta</taxon>
        <taxon>Embryophyta</taxon>
        <taxon>Tracheophyta</taxon>
        <taxon>Spermatophyta</taxon>
        <taxon>Magnoliopsida</taxon>
        <taxon>Proteales</taxon>
        <taxon>Nelumbonaceae</taxon>
        <taxon>Nelumbo</taxon>
    </lineage>
</organism>
<feature type="compositionally biased region" description="Pro residues" evidence="2">
    <location>
        <begin position="93"/>
        <end position="113"/>
    </location>
</feature>
<sequence>MCIFHYQFLHLQFHLLRGPSHPEMTRGPPPRVLPSPPSQGQVPYRTLCLPLSGTQGPQNIQSLPPPPLSSYVPVTPASFASFGHSPFEDAHPPSIPPPPPLPPSLSQSPPPSSSPSHSARCSEASSTMSLGAGSNLVHHTESGSNSDKRSDSSEVLVNNSVDHIMGPAQTSGDMPTHNNAPNGEGATSGKIGSMVEDGLSYKEQSTLELPPAPPKPSEEVVQKIEDLCYFIAKNGPQFEDVVHKNESGNPEFAFLFGGDCGSEAAIAHDYFQ</sequence>
<feature type="region of interest" description="Disordered" evidence="2">
    <location>
        <begin position="82"/>
        <end position="192"/>
    </location>
</feature>
<dbReference type="GO" id="GO:0006397">
    <property type="term" value="P:mRNA processing"/>
    <property type="evidence" value="ECO:0007669"/>
    <property type="project" value="UniProtKB-KW"/>
</dbReference>
<name>A0A822YVC8_NELNU</name>
<evidence type="ECO:0000313" key="5">
    <source>
        <dbReference type="Proteomes" id="UP000607653"/>
    </source>
</evidence>
<feature type="compositionally biased region" description="Basic and acidic residues" evidence="2">
    <location>
        <begin position="138"/>
        <end position="152"/>
    </location>
</feature>
<dbReference type="Proteomes" id="UP000607653">
    <property type="component" value="Unassembled WGS sequence"/>
</dbReference>